<evidence type="ECO:0000313" key="1">
    <source>
        <dbReference type="EMBL" id="NYI71241.1"/>
    </source>
</evidence>
<dbReference type="RefSeq" id="WP_179445089.1">
    <property type="nucleotide sequence ID" value="NZ_JACBZS010000001.1"/>
</dbReference>
<evidence type="ECO:0008006" key="3">
    <source>
        <dbReference type="Google" id="ProtNLM"/>
    </source>
</evidence>
<comment type="caution">
    <text evidence="1">The sequence shown here is derived from an EMBL/GenBank/DDBJ whole genome shotgun (WGS) entry which is preliminary data.</text>
</comment>
<accession>A0A7Z0IL63</accession>
<organism evidence="1 2">
    <name type="scientific">Naumannella cuiyingiana</name>
    <dbReference type="NCBI Taxonomy" id="1347891"/>
    <lineage>
        <taxon>Bacteria</taxon>
        <taxon>Bacillati</taxon>
        <taxon>Actinomycetota</taxon>
        <taxon>Actinomycetes</taxon>
        <taxon>Propionibacteriales</taxon>
        <taxon>Propionibacteriaceae</taxon>
        <taxon>Naumannella</taxon>
    </lineage>
</organism>
<dbReference type="EMBL" id="JACBZS010000001">
    <property type="protein sequence ID" value="NYI71241.1"/>
    <property type="molecule type" value="Genomic_DNA"/>
</dbReference>
<proteinExistence type="predicted"/>
<dbReference type="Proteomes" id="UP000527616">
    <property type="component" value="Unassembled WGS sequence"/>
</dbReference>
<dbReference type="InterPro" id="IPR025683">
    <property type="entry name" value="Protein_beta"/>
</dbReference>
<protein>
    <recommendedName>
        <fullName evidence="3">T4 beta protein</fullName>
    </recommendedName>
</protein>
<gene>
    <name evidence="1" type="ORF">GGQ54_001801</name>
</gene>
<name>A0A7Z0IL63_9ACTN</name>
<dbReference type="Pfam" id="PF14350">
    <property type="entry name" value="Beta_protein"/>
    <property type="match status" value="1"/>
</dbReference>
<evidence type="ECO:0000313" key="2">
    <source>
        <dbReference type="Proteomes" id="UP000527616"/>
    </source>
</evidence>
<sequence>MVAENTPLQHNDYVAVLKCKQGEMQAIRETSPTHFVPLVEVIDTSKWNQLARAWSHQNGVVWVHPLARGERAPIEWASDVEALFGNLRARAVSAVPVVTVEENIETYSAIHSVVAQDRRGIVLRLDCEEILEEDSFALTSRIGEVLSLCGQSVQDCDLVVDAGLVEGGVAVCSTAVYTALSAVPEIGDWRSVVVAFSGFPAVVGDIIHTSTVGLIPRTDAAAFGHLRARWMARELAFADYGVGVPQYSDVSWSPVPNIRYTLDTEWAIHRAATRRDPSPQYVQLATDVVAATYYRGASFSSGDRYLSDVASRAAGPGNAASYLRMAMSHHFAVVLDSLATRGAP</sequence>
<reference evidence="1 2" key="1">
    <citation type="submission" date="2020-07" db="EMBL/GenBank/DDBJ databases">
        <title>Sequencing the genomes of 1000 actinobacteria strains.</title>
        <authorList>
            <person name="Klenk H.-P."/>
        </authorList>
    </citation>
    <scope>NUCLEOTIDE SEQUENCE [LARGE SCALE GENOMIC DNA]</scope>
    <source>
        <strain evidence="1 2">DSM 103164</strain>
    </source>
</reference>
<dbReference type="AlphaFoldDB" id="A0A7Z0IL63"/>
<keyword evidence="2" id="KW-1185">Reference proteome</keyword>